<feature type="region of interest" description="Disordered" evidence="1">
    <location>
        <begin position="163"/>
        <end position="183"/>
    </location>
</feature>
<keyword evidence="3" id="KW-1185">Reference proteome</keyword>
<organism evidence="2 3">
    <name type="scientific">Symbiodinium necroappetens</name>
    <dbReference type="NCBI Taxonomy" id="1628268"/>
    <lineage>
        <taxon>Eukaryota</taxon>
        <taxon>Sar</taxon>
        <taxon>Alveolata</taxon>
        <taxon>Dinophyceae</taxon>
        <taxon>Suessiales</taxon>
        <taxon>Symbiodiniaceae</taxon>
        <taxon>Symbiodinium</taxon>
    </lineage>
</organism>
<dbReference type="InterPro" id="IPR011990">
    <property type="entry name" value="TPR-like_helical_dom_sf"/>
</dbReference>
<dbReference type="InterPro" id="IPR053137">
    <property type="entry name" value="NLR-like"/>
</dbReference>
<accession>A0A813AVT3</accession>
<feature type="compositionally biased region" description="Basic and acidic residues" evidence="1">
    <location>
        <begin position="163"/>
        <end position="176"/>
    </location>
</feature>
<dbReference type="OrthoDB" id="3034142at2759"/>
<dbReference type="PANTHER" id="PTHR46082:SF6">
    <property type="entry name" value="AAA+ ATPASE DOMAIN-CONTAINING PROTEIN-RELATED"/>
    <property type="match status" value="1"/>
</dbReference>
<comment type="caution">
    <text evidence="2">The sequence shown here is derived from an EMBL/GenBank/DDBJ whole genome shotgun (WGS) entry which is preliminary data.</text>
</comment>
<dbReference type="AlphaFoldDB" id="A0A813AVT3"/>
<dbReference type="Proteomes" id="UP000601435">
    <property type="component" value="Unassembled WGS sequence"/>
</dbReference>
<dbReference type="Gene3D" id="1.25.40.10">
    <property type="entry name" value="Tetratricopeptide repeat domain"/>
    <property type="match status" value="1"/>
</dbReference>
<dbReference type="EMBL" id="CAJNJA010063716">
    <property type="protein sequence ID" value="CAE7880234.1"/>
    <property type="molecule type" value="Genomic_DNA"/>
</dbReference>
<protein>
    <recommendedName>
        <fullName evidence="4">Kinesin light chain</fullName>
    </recommendedName>
</protein>
<sequence>MERHRDCLQRRRRILGENHEETLQSVSNLAVLLSLRRPLTVEIFDEARSLYSLAVKGREATIGAKDPRTLYTQSNFARFLSEAPEPSAELFAESEQLHERAVENLTAALQQGHPLTLASLHNQACSWIDRCFHEEGSLTGKRVDTAVEQLRLVHKLRIEKLGKEHPDTQQTEKKISEINNLQK</sequence>
<evidence type="ECO:0008006" key="4">
    <source>
        <dbReference type="Google" id="ProtNLM"/>
    </source>
</evidence>
<feature type="non-terminal residue" evidence="2">
    <location>
        <position position="183"/>
    </location>
</feature>
<name>A0A813AVT3_9DINO</name>
<gene>
    <name evidence="2" type="ORF">SNEC2469_LOCUS28875</name>
</gene>
<evidence type="ECO:0000313" key="2">
    <source>
        <dbReference type="EMBL" id="CAE7880234.1"/>
    </source>
</evidence>
<evidence type="ECO:0000256" key="1">
    <source>
        <dbReference type="SAM" id="MobiDB-lite"/>
    </source>
</evidence>
<proteinExistence type="predicted"/>
<dbReference type="PANTHER" id="PTHR46082">
    <property type="entry name" value="ATP/GTP-BINDING PROTEIN-RELATED"/>
    <property type="match status" value="1"/>
</dbReference>
<reference evidence="2" key="1">
    <citation type="submission" date="2021-02" db="EMBL/GenBank/DDBJ databases">
        <authorList>
            <person name="Dougan E. K."/>
            <person name="Rhodes N."/>
            <person name="Thang M."/>
            <person name="Chan C."/>
        </authorList>
    </citation>
    <scope>NUCLEOTIDE SEQUENCE</scope>
</reference>
<evidence type="ECO:0000313" key="3">
    <source>
        <dbReference type="Proteomes" id="UP000601435"/>
    </source>
</evidence>